<reference evidence="1 2" key="1">
    <citation type="submission" date="2016-12" db="EMBL/GenBank/DDBJ databases">
        <title>Real-Time Genomic Investigation Underlying the Public Health Response to a Shiga Toxin-Producing Escherichia Coli O26:H11 Outbreak in a Nursery.</title>
        <authorList>
            <person name="Ferdous M."/>
            <person name="Moran-Gilad J."/>
            <person name="Rossen J.W."/>
            <person name="Gdalevich M."/>
        </authorList>
    </citation>
    <scope>NUCLEOTIDE SEQUENCE [LARGE SCALE GENOMIC DNA]</scope>
    <source>
        <strain evidence="1 2">STEC 514-2</strain>
    </source>
</reference>
<dbReference type="Proteomes" id="UP000218543">
    <property type="component" value="Unassembled WGS sequence"/>
</dbReference>
<protein>
    <submittedName>
        <fullName evidence="1">Uncharacterized protein</fullName>
    </submittedName>
</protein>
<evidence type="ECO:0000313" key="2">
    <source>
        <dbReference type="Proteomes" id="UP000218543"/>
    </source>
</evidence>
<organism evidence="1 2">
    <name type="scientific">Escherichia coli</name>
    <dbReference type="NCBI Taxonomy" id="562"/>
    <lineage>
        <taxon>Bacteria</taxon>
        <taxon>Pseudomonadati</taxon>
        <taxon>Pseudomonadota</taxon>
        <taxon>Gammaproteobacteria</taxon>
        <taxon>Enterobacterales</taxon>
        <taxon>Enterobacteriaceae</taxon>
        <taxon>Escherichia</taxon>
    </lineage>
</organism>
<comment type="caution">
    <text evidence="1">The sequence shown here is derived from an EMBL/GenBank/DDBJ whole genome shotgun (WGS) entry which is preliminary data.</text>
</comment>
<dbReference type="EMBL" id="MRVZ01000012">
    <property type="protein sequence ID" value="PAU25806.1"/>
    <property type="molecule type" value="Genomic_DNA"/>
</dbReference>
<dbReference type="AlphaFoldDB" id="A0A2A2CGD7"/>
<evidence type="ECO:0000313" key="1">
    <source>
        <dbReference type="EMBL" id="PAU25806.1"/>
    </source>
</evidence>
<proteinExistence type="predicted"/>
<sequence length="133" mass="14729">MKQLRKAGLHVVDSAPLFRCGYFVFAYSWEQWEALCKELHVDVPVSDGACGVSQAFSRNAQLLYAIGVFNGGLDTLVHECAHTAFKFCHDVGVEVACERANETYCYLLDWLFGEGVKGNRAVFKSCVEEPGGK</sequence>
<accession>A0A2A2CGD7</accession>
<name>A0A2A2CGD7_ECOLX</name>
<gene>
    <name evidence="1" type="ORF">BTQ06_04745</name>
</gene>